<proteinExistence type="predicted"/>
<reference evidence="2" key="2">
    <citation type="submission" date="2015-01" db="EMBL/GenBank/DDBJ databases">
        <title>Evolutionary Origins and Diversification of the Mycorrhizal Mutualists.</title>
        <authorList>
            <consortium name="DOE Joint Genome Institute"/>
            <consortium name="Mycorrhizal Genomics Consortium"/>
            <person name="Kohler A."/>
            <person name="Kuo A."/>
            <person name="Nagy L.G."/>
            <person name="Floudas D."/>
            <person name="Copeland A."/>
            <person name="Barry K.W."/>
            <person name="Cichocki N."/>
            <person name="Veneault-Fourrey C."/>
            <person name="LaButti K."/>
            <person name="Lindquist E.A."/>
            <person name="Lipzen A."/>
            <person name="Lundell T."/>
            <person name="Morin E."/>
            <person name="Murat C."/>
            <person name="Riley R."/>
            <person name="Ohm R."/>
            <person name="Sun H."/>
            <person name="Tunlid A."/>
            <person name="Henrissat B."/>
            <person name="Grigoriev I.V."/>
            <person name="Hibbett D.S."/>
            <person name="Martin F."/>
        </authorList>
    </citation>
    <scope>NUCLEOTIDE SEQUENCE [LARGE SCALE GENOMIC DNA]</scope>
    <source>
        <strain evidence="2">Marx 270</strain>
    </source>
</reference>
<evidence type="ECO:0000313" key="2">
    <source>
        <dbReference type="Proteomes" id="UP000054217"/>
    </source>
</evidence>
<sequence>MPCFSYSYHTMHGVDWGQVRDRRVGTMKVERDCPPKPGYHWRRRRAIHNNVTNISNIASCSESGLSARTQNPSSWISGGTLMLCNQLLDEAKHHLRIFWLVNGLHW</sequence>
<dbReference type="HOGENOM" id="CLU_2224313_0_0_1"/>
<dbReference type="EMBL" id="KN832013">
    <property type="protein sequence ID" value="KIN98641.1"/>
    <property type="molecule type" value="Genomic_DNA"/>
</dbReference>
<gene>
    <name evidence="1" type="ORF">M404DRAFT_845650</name>
</gene>
<dbReference type="InParanoid" id="A0A0C3JM63"/>
<dbReference type="Proteomes" id="UP000054217">
    <property type="component" value="Unassembled WGS sequence"/>
</dbReference>
<name>A0A0C3JM63_PISTI</name>
<protein>
    <submittedName>
        <fullName evidence="1">Uncharacterized protein</fullName>
    </submittedName>
</protein>
<evidence type="ECO:0000313" key="1">
    <source>
        <dbReference type="EMBL" id="KIN98641.1"/>
    </source>
</evidence>
<dbReference type="AlphaFoldDB" id="A0A0C3JM63"/>
<keyword evidence="2" id="KW-1185">Reference proteome</keyword>
<reference evidence="1 2" key="1">
    <citation type="submission" date="2014-04" db="EMBL/GenBank/DDBJ databases">
        <authorList>
            <consortium name="DOE Joint Genome Institute"/>
            <person name="Kuo A."/>
            <person name="Kohler A."/>
            <person name="Costa M.D."/>
            <person name="Nagy L.G."/>
            <person name="Floudas D."/>
            <person name="Copeland A."/>
            <person name="Barry K.W."/>
            <person name="Cichocki N."/>
            <person name="Veneault-Fourrey C."/>
            <person name="LaButti K."/>
            <person name="Lindquist E.A."/>
            <person name="Lipzen A."/>
            <person name="Lundell T."/>
            <person name="Morin E."/>
            <person name="Murat C."/>
            <person name="Sun H."/>
            <person name="Tunlid A."/>
            <person name="Henrissat B."/>
            <person name="Grigoriev I.V."/>
            <person name="Hibbett D.S."/>
            <person name="Martin F."/>
            <person name="Nordberg H.P."/>
            <person name="Cantor M.N."/>
            <person name="Hua S.X."/>
        </authorList>
    </citation>
    <scope>NUCLEOTIDE SEQUENCE [LARGE SCALE GENOMIC DNA]</scope>
    <source>
        <strain evidence="1 2">Marx 270</strain>
    </source>
</reference>
<accession>A0A0C3JM63</accession>
<organism evidence="1 2">
    <name type="scientific">Pisolithus tinctorius Marx 270</name>
    <dbReference type="NCBI Taxonomy" id="870435"/>
    <lineage>
        <taxon>Eukaryota</taxon>
        <taxon>Fungi</taxon>
        <taxon>Dikarya</taxon>
        <taxon>Basidiomycota</taxon>
        <taxon>Agaricomycotina</taxon>
        <taxon>Agaricomycetes</taxon>
        <taxon>Agaricomycetidae</taxon>
        <taxon>Boletales</taxon>
        <taxon>Sclerodermatineae</taxon>
        <taxon>Pisolithaceae</taxon>
        <taxon>Pisolithus</taxon>
    </lineage>
</organism>